<dbReference type="Proteomes" id="UP000789423">
    <property type="component" value="Unassembled WGS sequence"/>
</dbReference>
<name>A0ABN7ZWX7_9BACI</name>
<evidence type="ECO:0008006" key="3">
    <source>
        <dbReference type="Google" id="ProtNLM"/>
    </source>
</evidence>
<sequence>MIVHLIQALYNPQIPVPTDEEFYKQAMGDIEFFEIHSQIYYLLKQQEIFHQTPLFFQEQLTQKYNESLYLNLFIKNQTEQILNKFEDIGVDVIPLKGVVFAEKYFGHIGARSTSDIDLLIKAHNLNKAIDCIKSLGFTVEEEYIPSHFHCSLSKVLPGSTIPLTVEIHWDLLKENTSNLQIEEFWNQAKSLKPYNHIKELSDYHTFYMICLHGWKHNLNSLKYFIDMIQMIYVLHDKLDYAVLFKEAASHKTLKRIIRTLAIVYNLFPQLENVKQLPSKRRDNLWWEYKAIRDRDFKSFKQYINFAYFNFLDFDTIEHCLIAIYSWILPSKIELSFELESNSTERHLFFEYVRLYKKRGDNFLHTILRRQKSEK</sequence>
<comment type="caution">
    <text evidence="1">The sequence shown here is derived from an EMBL/GenBank/DDBJ whole genome shotgun (WGS) entry which is preliminary data.</text>
</comment>
<dbReference type="InterPro" id="IPR039498">
    <property type="entry name" value="NTP_transf_5"/>
</dbReference>
<organism evidence="1 2">
    <name type="scientific">Bacillus rhizoplanae</name>
    <dbReference type="NCBI Taxonomy" id="2880966"/>
    <lineage>
        <taxon>Bacteria</taxon>
        <taxon>Bacillati</taxon>
        <taxon>Bacillota</taxon>
        <taxon>Bacilli</taxon>
        <taxon>Bacillales</taxon>
        <taxon>Bacillaceae</taxon>
        <taxon>Bacillus</taxon>
    </lineage>
</organism>
<dbReference type="Pfam" id="PF14907">
    <property type="entry name" value="NTP_transf_5"/>
    <property type="match status" value="1"/>
</dbReference>
<keyword evidence="2" id="KW-1185">Reference proteome</keyword>
<gene>
    <name evidence="1" type="ORF">BACCIP111899_02654</name>
</gene>
<protein>
    <recommendedName>
        <fullName evidence="3">Nucleotidyltransferase family protein</fullName>
    </recommendedName>
</protein>
<evidence type="ECO:0000313" key="1">
    <source>
        <dbReference type="EMBL" id="CAG9613439.1"/>
    </source>
</evidence>
<evidence type="ECO:0000313" key="2">
    <source>
        <dbReference type="Proteomes" id="UP000789423"/>
    </source>
</evidence>
<reference evidence="1 2" key="1">
    <citation type="submission" date="2021-10" db="EMBL/GenBank/DDBJ databases">
        <authorList>
            <person name="Criscuolo A."/>
        </authorList>
    </citation>
    <scope>NUCLEOTIDE SEQUENCE [LARGE SCALE GENOMIC DNA]</scope>
    <source>
        <strain evidence="2">CIP 111899</strain>
    </source>
</reference>
<accession>A0ABN7ZWX7</accession>
<proteinExistence type="predicted"/>
<dbReference type="EMBL" id="CAKJTI010000013">
    <property type="protein sequence ID" value="CAG9613439.1"/>
    <property type="molecule type" value="Genomic_DNA"/>
</dbReference>
<dbReference type="RefSeq" id="WP_230575514.1">
    <property type="nucleotide sequence ID" value="NZ_CAKJTI010000013.1"/>
</dbReference>